<evidence type="ECO:0000256" key="3">
    <source>
        <dbReference type="ARBA" id="ARBA00022827"/>
    </source>
</evidence>
<evidence type="ECO:0000256" key="6">
    <source>
        <dbReference type="SAM" id="SignalP"/>
    </source>
</evidence>
<dbReference type="Proteomes" id="UP000807469">
    <property type="component" value="Unassembled WGS sequence"/>
</dbReference>
<dbReference type="PANTHER" id="PTHR23023">
    <property type="entry name" value="DIMETHYLANILINE MONOOXYGENASE"/>
    <property type="match status" value="1"/>
</dbReference>
<feature type="chain" id="PRO_5040142939" evidence="6">
    <location>
        <begin position="19"/>
        <end position="583"/>
    </location>
</feature>
<evidence type="ECO:0000256" key="4">
    <source>
        <dbReference type="ARBA" id="ARBA00022857"/>
    </source>
</evidence>
<dbReference type="GO" id="GO:0050661">
    <property type="term" value="F:NADP binding"/>
    <property type="evidence" value="ECO:0007669"/>
    <property type="project" value="InterPro"/>
</dbReference>
<organism evidence="7 8">
    <name type="scientific">Pholiota conissans</name>
    <dbReference type="NCBI Taxonomy" id="109636"/>
    <lineage>
        <taxon>Eukaryota</taxon>
        <taxon>Fungi</taxon>
        <taxon>Dikarya</taxon>
        <taxon>Basidiomycota</taxon>
        <taxon>Agaricomycotina</taxon>
        <taxon>Agaricomycetes</taxon>
        <taxon>Agaricomycetidae</taxon>
        <taxon>Agaricales</taxon>
        <taxon>Agaricineae</taxon>
        <taxon>Strophariaceae</taxon>
        <taxon>Pholiota</taxon>
    </lineage>
</organism>
<dbReference type="Pfam" id="PF00743">
    <property type="entry name" value="FMO-like"/>
    <property type="match status" value="1"/>
</dbReference>
<evidence type="ECO:0000313" key="7">
    <source>
        <dbReference type="EMBL" id="KAF9477391.1"/>
    </source>
</evidence>
<dbReference type="PRINTS" id="PR00370">
    <property type="entry name" value="FMOXYGENASE"/>
</dbReference>
<proteinExistence type="inferred from homology"/>
<keyword evidence="4" id="KW-0521">NADP</keyword>
<name>A0A9P5Z0T4_9AGAR</name>
<evidence type="ECO:0000256" key="1">
    <source>
        <dbReference type="ARBA" id="ARBA00009183"/>
    </source>
</evidence>
<comment type="caution">
    <text evidence="7">The sequence shown here is derived from an EMBL/GenBank/DDBJ whole genome shotgun (WGS) entry which is preliminary data.</text>
</comment>
<dbReference type="SUPFAM" id="SSF51905">
    <property type="entry name" value="FAD/NAD(P)-binding domain"/>
    <property type="match status" value="1"/>
</dbReference>
<sequence length="583" mass="65579">MRFALILLSATHVLASFADQTPLSSNKNDEYYQFKRPIRKVAIIGAGVGGLIAHRELREAGFEVHSFERDTVPGGNWHYTDEAPDDAPVPNRDITTGDYIPSLPPKGAKLPYVEVYYNTKENADRARVHRAPKPIWNSLTSNAPAPIQQIRELPWPVGTAWALPNRKLQGYIRAFASFHNLNSNDNNPNISYNTRVELVEKNYDAMGEEDGWNLTVKSLVRLDGNSLKAIWRKEHFDGVIVATGRYNAPNIPNIAGLKEWAEIFPNRIQHSRQYRRPEQFLDEKVLIVGAATSGSEIARDIIKHAKKVYQSVRPETSPIPQRPKADFLKRLPHNVTLFGEIKQFLPPTAAFNQGRIELTNGTIITGIGRIIFATGFRYTYPFLPQFHNSKLGVNDTAPANGVQPIVTDGTHLRSLYLDAFYIPDPTLTFINANFGMQSFTYSEFLSLAIAKIWSGKADFPNTAELWRRYYDLYRERKGYGRHFQFLGAIKTRESLRFFQGWLDDAAVKYGGKQIDGLSKDIDQINAIWTQARYSSGEQSVINALPSASLTELGIDINGPALNGSAPVTGTEAWAQDAVYDDYW</sequence>
<keyword evidence="2" id="KW-0285">Flavoprotein</keyword>
<protein>
    <submittedName>
        <fullName evidence="7">FAD/NAD(P)-binding domain-containing protein</fullName>
    </submittedName>
</protein>
<dbReference type="GO" id="GO:0050660">
    <property type="term" value="F:flavin adenine dinucleotide binding"/>
    <property type="evidence" value="ECO:0007669"/>
    <property type="project" value="InterPro"/>
</dbReference>
<evidence type="ECO:0000256" key="2">
    <source>
        <dbReference type="ARBA" id="ARBA00022630"/>
    </source>
</evidence>
<dbReference type="InterPro" id="IPR050346">
    <property type="entry name" value="FMO-like"/>
</dbReference>
<dbReference type="OrthoDB" id="66881at2759"/>
<feature type="signal peptide" evidence="6">
    <location>
        <begin position="1"/>
        <end position="18"/>
    </location>
</feature>
<dbReference type="InterPro" id="IPR036188">
    <property type="entry name" value="FAD/NAD-bd_sf"/>
</dbReference>
<accession>A0A9P5Z0T4</accession>
<dbReference type="EMBL" id="MU155262">
    <property type="protein sequence ID" value="KAF9477391.1"/>
    <property type="molecule type" value="Genomic_DNA"/>
</dbReference>
<keyword evidence="3" id="KW-0274">FAD</keyword>
<dbReference type="Pfam" id="PF13450">
    <property type="entry name" value="NAD_binding_8"/>
    <property type="match status" value="1"/>
</dbReference>
<dbReference type="InterPro" id="IPR000960">
    <property type="entry name" value="Flavin_mOase"/>
</dbReference>
<keyword evidence="8" id="KW-1185">Reference proteome</keyword>
<evidence type="ECO:0000256" key="5">
    <source>
        <dbReference type="ARBA" id="ARBA00023002"/>
    </source>
</evidence>
<dbReference type="InterPro" id="IPR020946">
    <property type="entry name" value="Flavin_mOase-like"/>
</dbReference>
<evidence type="ECO:0000313" key="8">
    <source>
        <dbReference type="Proteomes" id="UP000807469"/>
    </source>
</evidence>
<keyword evidence="6" id="KW-0732">Signal</keyword>
<dbReference type="Gene3D" id="3.50.50.60">
    <property type="entry name" value="FAD/NAD(P)-binding domain"/>
    <property type="match status" value="2"/>
</dbReference>
<gene>
    <name evidence="7" type="ORF">BDN70DRAFT_881222</name>
</gene>
<dbReference type="GO" id="GO:0004499">
    <property type="term" value="F:N,N-dimethylaniline monooxygenase activity"/>
    <property type="evidence" value="ECO:0007669"/>
    <property type="project" value="InterPro"/>
</dbReference>
<keyword evidence="5" id="KW-0560">Oxidoreductase</keyword>
<reference evidence="7" key="1">
    <citation type="submission" date="2020-11" db="EMBL/GenBank/DDBJ databases">
        <authorList>
            <consortium name="DOE Joint Genome Institute"/>
            <person name="Ahrendt S."/>
            <person name="Riley R."/>
            <person name="Andreopoulos W."/>
            <person name="Labutti K."/>
            <person name="Pangilinan J."/>
            <person name="Ruiz-Duenas F.J."/>
            <person name="Barrasa J.M."/>
            <person name="Sanchez-Garcia M."/>
            <person name="Camarero S."/>
            <person name="Miyauchi S."/>
            <person name="Serrano A."/>
            <person name="Linde D."/>
            <person name="Babiker R."/>
            <person name="Drula E."/>
            <person name="Ayuso-Fernandez I."/>
            <person name="Pacheco R."/>
            <person name="Padilla G."/>
            <person name="Ferreira P."/>
            <person name="Barriuso J."/>
            <person name="Kellner H."/>
            <person name="Castanera R."/>
            <person name="Alfaro M."/>
            <person name="Ramirez L."/>
            <person name="Pisabarro A.G."/>
            <person name="Kuo A."/>
            <person name="Tritt A."/>
            <person name="Lipzen A."/>
            <person name="He G."/>
            <person name="Yan M."/>
            <person name="Ng V."/>
            <person name="Cullen D."/>
            <person name="Martin F."/>
            <person name="Rosso M.-N."/>
            <person name="Henrissat B."/>
            <person name="Hibbett D."/>
            <person name="Martinez A.T."/>
            <person name="Grigoriev I.V."/>
        </authorList>
    </citation>
    <scope>NUCLEOTIDE SEQUENCE</scope>
    <source>
        <strain evidence="7">CIRM-BRFM 674</strain>
    </source>
</reference>
<comment type="similarity">
    <text evidence="1">Belongs to the FMO family.</text>
</comment>
<dbReference type="AlphaFoldDB" id="A0A9P5Z0T4"/>